<dbReference type="RefSeq" id="WP_250860827.1">
    <property type="nucleotide sequence ID" value="NZ_JAGSOJ010000004.1"/>
</dbReference>
<evidence type="ECO:0000256" key="2">
    <source>
        <dbReference type="ARBA" id="ARBA00007375"/>
    </source>
</evidence>
<evidence type="ECO:0000313" key="7">
    <source>
        <dbReference type="EMBL" id="MCM1991684.1"/>
    </source>
</evidence>
<keyword evidence="8" id="KW-1185">Reference proteome</keyword>
<proteinExistence type="inferred from homology"/>
<keyword evidence="5 6" id="KW-0472">Membrane</keyword>
<evidence type="ECO:0000256" key="4">
    <source>
        <dbReference type="ARBA" id="ARBA00022989"/>
    </source>
</evidence>
<reference evidence="7" key="2">
    <citation type="submission" date="2021-04" db="EMBL/GenBank/DDBJ databases">
        <authorList>
            <person name="Dong X."/>
        </authorList>
    </citation>
    <scope>NUCLEOTIDE SEQUENCE</scope>
    <source>
        <strain evidence="7">ZWT</strain>
    </source>
</reference>
<evidence type="ECO:0000313" key="8">
    <source>
        <dbReference type="Proteomes" id="UP001056429"/>
    </source>
</evidence>
<dbReference type="PANTHER" id="PTHR31885">
    <property type="entry name" value="GH04784P"/>
    <property type="match status" value="1"/>
</dbReference>
<accession>A0A9J6P609</accession>
<evidence type="ECO:0008006" key="9">
    <source>
        <dbReference type="Google" id="ProtNLM"/>
    </source>
</evidence>
<evidence type="ECO:0000256" key="6">
    <source>
        <dbReference type="SAM" id="Phobius"/>
    </source>
</evidence>
<dbReference type="PANTHER" id="PTHR31885:SF6">
    <property type="entry name" value="GH04784P"/>
    <property type="match status" value="1"/>
</dbReference>
<dbReference type="GO" id="GO:0016020">
    <property type="term" value="C:membrane"/>
    <property type="evidence" value="ECO:0007669"/>
    <property type="project" value="UniProtKB-SubCell"/>
</dbReference>
<evidence type="ECO:0000256" key="3">
    <source>
        <dbReference type="ARBA" id="ARBA00022692"/>
    </source>
</evidence>
<sequence>MEVKKANMFLIKFISTMIMFIYILFLFIDISNDHIGNKYSTYLKFSSILLCLIISLLIGSNGFNPKDVFLLQLARFFTLVADYFLLLSNNYILGVLFFCVVQLIYIERHSLMREDKLDIKINGFLFLPIFILLLIFASLIFHIIASKFLLISSSILYALLLSFSVYCGIRTLKSSNYNKKSALFISWGMILFLLCDINVALYQIINAGFLKSLWSDFSFIVGILIWIFYLPSQLLLTLSGIE</sequence>
<feature type="transmembrane region" description="Helical" evidence="6">
    <location>
        <begin position="6"/>
        <end position="30"/>
    </location>
</feature>
<keyword evidence="3 6" id="KW-0812">Transmembrane</keyword>
<feature type="transmembrane region" description="Helical" evidence="6">
    <location>
        <begin position="42"/>
        <end position="63"/>
    </location>
</feature>
<organism evidence="7 8">
    <name type="scientific">Oceanirhabdus seepicola</name>
    <dbReference type="NCBI Taxonomy" id="2828781"/>
    <lineage>
        <taxon>Bacteria</taxon>
        <taxon>Bacillati</taxon>
        <taxon>Bacillota</taxon>
        <taxon>Clostridia</taxon>
        <taxon>Eubacteriales</taxon>
        <taxon>Clostridiaceae</taxon>
        <taxon>Oceanirhabdus</taxon>
    </lineage>
</organism>
<evidence type="ECO:0000256" key="5">
    <source>
        <dbReference type="ARBA" id="ARBA00023136"/>
    </source>
</evidence>
<dbReference type="GO" id="GO:0016787">
    <property type="term" value="F:hydrolase activity"/>
    <property type="evidence" value="ECO:0007669"/>
    <property type="project" value="TreeGrafter"/>
</dbReference>
<dbReference type="InterPro" id="IPR012506">
    <property type="entry name" value="TMEM86B-like"/>
</dbReference>
<evidence type="ECO:0000256" key="1">
    <source>
        <dbReference type="ARBA" id="ARBA00004141"/>
    </source>
</evidence>
<protein>
    <recommendedName>
        <fullName evidence="9">YhhN-like protein</fullName>
    </recommendedName>
</protein>
<feature type="transmembrane region" description="Helical" evidence="6">
    <location>
        <begin position="150"/>
        <end position="169"/>
    </location>
</feature>
<comment type="similarity">
    <text evidence="2">Belongs to the TMEM86 family.</text>
</comment>
<reference evidence="7" key="1">
    <citation type="journal article" date="2021" name="mSystems">
        <title>Bacteria and Archaea Synergistically Convert Glycine Betaine to Biogenic Methane in the Formosa Cold Seep of the South China Sea.</title>
        <authorList>
            <person name="Li L."/>
            <person name="Zhang W."/>
            <person name="Zhang S."/>
            <person name="Song L."/>
            <person name="Sun Q."/>
            <person name="Zhang H."/>
            <person name="Xiang H."/>
            <person name="Dong X."/>
        </authorList>
    </citation>
    <scope>NUCLEOTIDE SEQUENCE</scope>
    <source>
        <strain evidence="7">ZWT</strain>
    </source>
</reference>
<dbReference type="Proteomes" id="UP001056429">
    <property type="component" value="Unassembled WGS sequence"/>
</dbReference>
<comment type="caution">
    <text evidence="7">The sequence shown here is derived from an EMBL/GenBank/DDBJ whole genome shotgun (WGS) entry which is preliminary data.</text>
</comment>
<dbReference type="AlphaFoldDB" id="A0A9J6P609"/>
<keyword evidence="4 6" id="KW-1133">Transmembrane helix</keyword>
<dbReference type="EMBL" id="JAGSOJ010000004">
    <property type="protein sequence ID" value="MCM1991684.1"/>
    <property type="molecule type" value="Genomic_DNA"/>
</dbReference>
<feature type="transmembrane region" description="Helical" evidence="6">
    <location>
        <begin position="181"/>
        <end position="205"/>
    </location>
</feature>
<comment type="subcellular location">
    <subcellularLocation>
        <location evidence="1">Membrane</location>
        <topology evidence="1">Multi-pass membrane protein</topology>
    </subcellularLocation>
</comment>
<feature type="transmembrane region" description="Helical" evidence="6">
    <location>
        <begin position="125"/>
        <end position="144"/>
    </location>
</feature>
<feature type="transmembrane region" description="Helical" evidence="6">
    <location>
        <begin position="83"/>
        <end position="105"/>
    </location>
</feature>
<gene>
    <name evidence="7" type="ORF">KDK92_18255</name>
</gene>
<name>A0A9J6P609_9CLOT</name>
<feature type="transmembrane region" description="Helical" evidence="6">
    <location>
        <begin position="217"/>
        <end position="238"/>
    </location>
</feature>